<dbReference type="Proteomes" id="UP001163550">
    <property type="component" value="Chromosome"/>
</dbReference>
<keyword evidence="10" id="KW-1185">Reference proteome</keyword>
<dbReference type="CDD" id="cd00090">
    <property type="entry name" value="HTH_ARSR"/>
    <property type="match status" value="1"/>
</dbReference>
<dbReference type="EMBL" id="LKEU01000039">
    <property type="protein sequence ID" value="OFV69542.1"/>
    <property type="molecule type" value="Genomic_DNA"/>
</dbReference>
<evidence type="ECO:0000313" key="9">
    <source>
        <dbReference type="Proteomes" id="UP000322619"/>
    </source>
</evidence>
<dbReference type="OrthoDB" id="9802016at2"/>
<protein>
    <submittedName>
        <fullName evidence="7">Metalloregulator ArsR/SmtB family transcription factor</fullName>
    </submittedName>
    <submittedName>
        <fullName evidence="5">Transcriptional repressor PagR</fullName>
    </submittedName>
    <submittedName>
        <fullName evidence="6">Winged helix-turn-helix transcriptional regulator</fullName>
    </submittedName>
</protein>
<dbReference type="EMBL" id="CP087994">
    <property type="protein sequence ID" value="UYO61045.1"/>
    <property type="molecule type" value="Genomic_DNA"/>
</dbReference>
<dbReference type="EMBL" id="VSLA01000008">
    <property type="protein sequence ID" value="TYC86626.1"/>
    <property type="molecule type" value="Genomic_DNA"/>
</dbReference>
<evidence type="ECO:0000256" key="1">
    <source>
        <dbReference type="ARBA" id="ARBA00023015"/>
    </source>
</evidence>
<evidence type="ECO:0000313" key="8">
    <source>
        <dbReference type="Proteomes" id="UP000176244"/>
    </source>
</evidence>
<keyword evidence="3" id="KW-0804">Transcription</keyword>
<dbReference type="GO" id="GO:0003700">
    <property type="term" value="F:DNA-binding transcription factor activity"/>
    <property type="evidence" value="ECO:0007669"/>
    <property type="project" value="InterPro"/>
</dbReference>
<dbReference type="Gene3D" id="1.10.10.10">
    <property type="entry name" value="Winged helix-like DNA-binding domain superfamily/Winged helix DNA-binding domain"/>
    <property type="match status" value="1"/>
</dbReference>
<dbReference type="InterPro" id="IPR051011">
    <property type="entry name" value="Metal_resp_trans_reg"/>
</dbReference>
<dbReference type="SUPFAM" id="SSF46785">
    <property type="entry name" value="Winged helix' DNA-binding domain"/>
    <property type="match status" value="1"/>
</dbReference>
<dbReference type="PROSITE" id="PS50987">
    <property type="entry name" value="HTH_ARSR_2"/>
    <property type="match status" value="1"/>
</dbReference>
<gene>
    <name evidence="5" type="primary">pagR</name>
    <name evidence="5" type="ORF">ACWI_29970</name>
    <name evidence="6" type="ORF">FXB42_05920</name>
    <name evidence="7" type="ORF">LNN31_09600</name>
</gene>
<dbReference type="Proteomes" id="UP000176244">
    <property type="component" value="Unassembled WGS sequence"/>
</dbReference>
<proteinExistence type="predicted"/>
<sequence>MEMDLKDHEVTAEILKALGHPVRLCITKGLIANGRCNVSYMEECLEVSQSGVSQHLSKLKNAGIVKGYRTGNEIYYEVISKPAQNIIKALYGEDLS</sequence>
<keyword evidence="1" id="KW-0805">Transcription regulation</keyword>
<name>A0A1F2PFA3_9FIRM</name>
<dbReference type="InterPro" id="IPR036388">
    <property type="entry name" value="WH-like_DNA-bd_sf"/>
</dbReference>
<dbReference type="PANTHER" id="PTHR43132:SF2">
    <property type="entry name" value="ARSENICAL RESISTANCE OPERON REPRESSOR ARSR-RELATED"/>
    <property type="match status" value="1"/>
</dbReference>
<evidence type="ECO:0000313" key="7">
    <source>
        <dbReference type="EMBL" id="UYO61045.1"/>
    </source>
</evidence>
<dbReference type="NCBIfam" id="NF033788">
    <property type="entry name" value="HTH_metalloreg"/>
    <property type="match status" value="1"/>
</dbReference>
<evidence type="ECO:0000313" key="6">
    <source>
        <dbReference type="EMBL" id="TYC86626.1"/>
    </source>
</evidence>
<dbReference type="Pfam" id="PF01022">
    <property type="entry name" value="HTH_5"/>
    <property type="match status" value="1"/>
</dbReference>
<dbReference type="STRING" id="52694.ACWI_29970"/>
<evidence type="ECO:0000256" key="2">
    <source>
        <dbReference type="ARBA" id="ARBA00023125"/>
    </source>
</evidence>
<dbReference type="SMART" id="SM00418">
    <property type="entry name" value="HTH_ARSR"/>
    <property type="match status" value="1"/>
</dbReference>
<evidence type="ECO:0000313" key="10">
    <source>
        <dbReference type="Proteomes" id="UP001163550"/>
    </source>
</evidence>
<evidence type="ECO:0000256" key="3">
    <source>
        <dbReference type="ARBA" id="ARBA00023163"/>
    </source>
</evidence>
<organism evidence="5 8">
    <name type="scientific">Acetobacterium wieringae</name>
    <dbReference type="NCBI Taxonomy" id="52694"/>
    <lineage>
        <taxon>Bacteria</taxon>
        <taxon>Bacillati</taxon>
        <taxon>Bacillota</taxon>
        <taxon>Clostridia</taxon>
        <taxon>Eubacteriales</taxon>
        <taxon>Eubacteriaceae</taxon>
        <taxon>Acetobacterium</taxon>
    </lineage>
</organism>
<feature type="domain" description="HTH arsR-type" evidence="4">
    <location>
        <begin position="3"/>
        <end position="96"/>
    </location>
</feature>
<dbReference type="Proteomes" id="UP000322619">
    <property type="component" value="Unassembled WGS sequence"/>
</dbReference>
<evidence type="ECO:0000259" key="4">
    <source>
        <dbReference type="PROSITE" id="PS50987"/>
    </source>
</evidence>
<dbReference type="InterPro" id="IPR001845">
    <property type="entry name" value="HTH_ArsR_DNA-bd_dom"/>
</dbReference>
<dbReference type="PRINTS" id="PR00778">
    <property type="entry name" value="HTHARSR"/>
</dbReference>
<dbReference type="InterPro" id="IPR011991">
    <property type="entry name" value="ArsR-like_HTH"/>
</dbReference>
<dbReference type="PANTHER" id="PTHR43132">
    <property type="entry name" value="ARSENICAL RESISTANCE OPERON REPRESSOR ARSR-RELATED"/>
    <property type="match status" value="1"/>
</dbReference>
<dbReference type="AlphaFoldDB" id="A0A1F2PFA3"/>
<evidence type="ECO:0000313" key="5">
    <source>
        <dbReference type="EMBL" id="OFV69542.1"/>
    </source>
</evidence>
<dbReference type="InterPro" id="IPR036390">
    <property type="entry name" value="WH_DNA-bd_sf"/>
</dbReference>
<keyword evidence="2" id="KW-0238">DNA-binding</keyword>
<accession>A0A1F2PFA3</accession>
<reference evidence="6 9" key="2">
    <citation type="submission" date="2019-08" db="EMBL/GenBank/DDBJ databases">
        <title>Isolation and enrichment of carboxydotrophic bacteria from anaerobic sludge for the production of bio-based chemicals from syngas.</title>
        <authorList>
            <person name="Antares A.L."/>
            <person name="Moreira J."/>
            <person name="Diender M."/>
            <person name="Parshina S.N."/>
            <person name="Stams A.J.M."/>
            <person name="Alves M."/>
            <person name="Alves J.I."/>
            <person name="Sousa D.Z."/>
        </authorList>
    </citation>
    <scope>NUCLEOTIDE SEQUENCE [LARGE SCALE GENOMIC DNA]</scope>
    <source>
        <strain evidence="6 9">JM</strain>
    </source>
</reference>
<reference evidence="7" key="3">
    <citation type="submission" date="2021-11" db="EMBL/GenBank/DDBJ databases">
        <title>Isoprene-degrading acetogen.</title>
        <authorList>
            <person name="Yang Y."/>
            <person name="Jin H."/>
            <person name="Yan J."/>
        </authorList>
    </citation>
    <scope>NUCLEOTIDE SEQUENCE</scope>
    <source>
        <strain evidence="7">Berkeley</strain>
    </source>
</reference>
<reference evidence="5 8" key="1">
    <citation type="submission" date="2015-09" db="EMBL/GenBank/DDBJ databases">
        <title>Genome sequence of Acetobacterium wieringae DSM 1911.</title>
        <authorList>
            <person name="Poehlein A."/>
            <person name="Bengelsdorf F.R."/>
            <person name="Schiel-Bengelsdorf B."/>
            <person name="Duerre P."/>
            <person name="Daniel R."/>
        </authorList>
    </citation>
    <scope>NUCLEOTIDE SEQUENCE [LARGE SCALE GENOMIC DNA]</scope>
    <source>
        <strain evidence="5 8">DSM 1911</strain>
    </source>
</reference>
<dbReference type="GO" id="GO:0003677">
    <property type="term" value="F:DNA binding"/>
    <property type="evidence" value="ECO:0007669"/>
    <property type="project" value="UniProtKB-KW"/>
</dbReference>
<dbReference type="RefSeq" id="WP_070372257.1">
    <property type="nucleotide sequence ID" value="NZ_CABIIK010000015.1"/>
</dbReference>